<dbReference type="InterPro" id="IPR036291">
    <property type="entry name" value="NAD(P)-bd_dom_sf"/>
</dbReference>
<dbReference type="InterPro" id="IPR050259">
    <property type="entry name" value="SDR"/>
</dbReference>
<organism evidence="3 4">
    <name type="scientific">Leptospira wolffii</name>
    <dbReference type="NCBI Taxonomy" id="409998"/>
    <lineage>
        <taxon>Bacteria</taxon>
        <taxon>Pseudomonadati</taxon>
        <taxon>Spirochaetota</taxon>
        <taxon>Spirochaetia</taxon>
        <taxon>Leptospirales</taxon>
        <taxon>Leptospiraceae</taxon>
        <taxon>Leptospira</taxon>
    </lineage>
</organism>
<evidence type="ECO:0000313" key="4">
    <source>
        <dbReference type="Proteomes" id="UP000231912"/>
    </source>
</evidence>
<comment type="caution">
    <text evidence="3">The sequence shown here is derived from an EMBL/GenBank/DDBJ whole genome shotgun (WGS) entry which is preliminary data.</text>
</comment>
<evidence type="ECO:0000256" key="1">
    <source>
        <dbReference type="ARBA" id="ARBA00006484"/>
    </source>
</evidence>
<reference evidence="3 4" key="1">
    <citation type="submission" date="2017-07" db="EMBL/GenBank/DDBJ databases">
        <title>Leptospira spp. isolated from tropical soils.</title>
        <authorList>
            <person name="Thibeaux R."/>
            <person name="Iraola G."/>
            <person name="Ferres I."/>
            <person name="Bierque E."/>
            <person name="Girault D."/>
            <person name="Soupe-Gilbert M.-E."/>
            <person name="Picardeau M."/>
            <person name="Goarant C."/>
        </authorList>
    </citation>
    <scope>NUCLEOTIDE SEQUENCE [LARGE SCALE GENOMIC DNA]</scope>
    <source>
        <strain evidence="3 4">FH2-C-A2</strain>
    </source>
</reference>
<dbReference type="SUPFAM" id="SSF51735">
    <property type="entry name" value="NAD(P)-binding Rossmann-fold domains"/>
    <property type="match status" value="1"/>
</dbReference>
<proteinExistence type="inferred from homology"/>
<comment type="similarity">
    <text evidence="1 2">Belongs to the short-chain dehydrogenases/reductases (SDR) family.</text>
</comment>
<dbReference type="AlphaFoldDB" id="A0A2M9ZHI4"/>
<dbReference type="InterPro" id="IPR002347">
    <property type="entry name" value="SDR_fam"/>
</dbReference>
<gene>
    <name evidence="3" type="ORF">CH371_03655</name>
</gene>
<sequence length="264" mass="28316">MDTQLKNKTALVTGSTAGIGLAIATGLAREGANVIVNGRTKARVEEAVALIKKEVPGASVQGIETDFSKKAEIDGIISKFPNVDILVNNVGIFEPKNFTDIPDEDWNRFFEVNVLSGVRLSRAYLPSMLKKNWGRILFISSESGVQIPEEMIHYGVTKSAQISLGRGLAELTKGTNVTVNSVLPGPTRSEGVEGFLQNLAKQQNTDVNSVEKAFFQHARPSSLIQRFATVEEVANLVVYLASPLSSATNGAALRVDGGVVKSAF</sequence>
<evidence type="ECO:0000313" key="3">
    <source>
        <dbReference type="EMBL" id="PJZ67891.1"/>
    </source>
</evidence>
<dbReference type="RefSeq" id="WP_100758294.1">
    <property type="nucleotide sequence ID" value="NZ_NPDT01000001.1"/>
</dbReference>
<dbReference type="PRINTS" id="PR00081">
    <property type="entry name" value="GDHRDH"/>
</dbReference>
<dbReference type="EMBL" id="NPDT01000001">
    <property type="protein sequence ID" value="PJZ67891.1"/>
    <property type="molecule type" value="Genomic_DNA"/>
</dbReference>
<dbReference type="FunFam" id="3.40.50.720:FF:000084">
    <property type="entry name" value="Short-chain dehydrogenase reductase"/>
    <property type="match status" value="1"/>
</dbReference>
<evidence type="ECO:0000256" key="2">
    <source>
        <dbReference type="RuleBase" id="RU000363"/>
    </source>
</evidence>
<dbReference type="Gene3D" id="3.40.50.720">
    <property type="entry name" value="NAD(P)-binding Rossmann-like Domain"/>
    <property type="match status" value="1"/>
</dbReference>
<dbReference type="PRINTS" id="PR00080">
    <property type="entry name" value="SDRFAMILY"/>
</dbReference>
<dbReference type="CDD" id="cd05233">
    <property type="entry name" value="SDR_c"/>
    <property type="match status" value="1"/>
</dbReference>
<dbReference type="Proteomes" id="UP000231912">
    <property type="component" value="Unassembled WGS sequence"/>
</dbReference>
<dbReference type="PANTHER" id="PTHR42879">
    <property type="entry name" value="3-OXOACYL-(ACYL-CARRIER-PROTEIN) REDUCTASE"/>
    <property type="match status" value="1"/>
</dbReference>
<name>A0A2M9ZHI4_9LEPT</name>
<protein>
    <submittedName>
        <fullName evidence="3">Oxidoreductase</fullName>
    </submittedName>
</protein>
<accession>A0A2M9ZHI4</accession>
<dbReference type="Pfam" id="PF00106">
    <property type="entry name" value="adh_short"/>
    <property type="match status" value="1"/>
</dbReference>